<evidence type="ECO:0000313" key="2">
    <source>
        <dbReference type="EMBL" id="KAK5957095.1"/>
    </source>
</evidence>
<keyword evidence="3" id="KW-1185">Reference proteome</keyword>
<proteinExistence type="predicted"/>
<dbReference type="Proteomes" id="UP001316803">
    <property type="component" value="Unassembled WGS sequence"/>
</dbReference>
<dbReference type="InterPro" id="IPR052158">
    <property type="entry name" value="INH-QAR"/>
</dbReference>
<reference evidence="2 3" key="1">
    <citation type="submission" date="2022-12" db="EMBL/GenBank/DDBJ databases">
        <title>Genomic features and morphological characterization of a novel Knufia sp. strain isolated from spacecraft assembly facility.</title>
        <authorList>
            <person name="Teixeira M."/>
            <person name="Chander A.M."/>
            <person name="Stajich J.E."/>
            <person name="Venkateswaran K."/>
        </authorList>
    </citation>
    <scope>NUCLEOTIDE SEQUENCE [LARGE SCALE GENOMIC DNA]</scope>
    <source>
        <strain evidence="2 3">FJI-L2-BK-P2</strain>
    </source>
</reference>
<dbReference type="SUPFAM" id="SSF52317">
    <property type="entry name" value="Class I glutamine amidotransferase-like"/>
    <property type="match status" value="1"/>
</dbReference>
<dbReference type="InterPro" id="IPR002818">
    <property type="entry name" value="DJ-1/PfpI"/>
</dbReference>
<protein>
    <recommendedName>
        <fullName evidence="1">DJ-1/PfpI domain-containing protein</fullName>
    </recommendedName>
</protein>
<dbReference type="EMBL" id="JAKLMC020000003">
    <property type="protein sequence ID" value="KAK5957095.1"/>
    <property type="molecule type" value="Genomic_DNA"/>
</dbReference>
<organism evidence="2 3">
    <name type="scientific">Knufia fluminis</name>
    <dbReference type="NCBI Taxonomy" id="191047"/>
    <lineage>
        <taxon>Eukaryota</taxon>
        <taxon>Fungi</taxon>
        <taxon>Dikarya</taxon>
        <taxon>Ascomycota</taxon>
        <taxon>Pezizomycotina</taxon>
        <taxon>Eurotiomycetes</taxon>
        <taxon>Chaetothyriomycetidae</taxon>
        <taxon>Chaetothyriales</taxon>
        <taxon>Trichomeriaceae</taxon>
        <taxon>Knufia</taxon>
    </lineage>
</organism>
<dbReference type="InterPro" id="IPR029062">
    <property type="entry name" value="Class_I_gatase-like"/>
</dbReference>
<dbReference type="PANTHER" id="PTHR43130:SF7">
    <property type="entry name" value="DJ-1_PFPI DOMAIN-CONTAINING PROTEIN"/>
    <property type="match status" value="1"/>
</dbReference>
<evidence type="ECO:0000313" key="3">
    <source>
        <dbReference type="Proteomes" id="UP001316803"/>
    </source>
</evidence>
<comment type="caution">
    <text evidence="2">The sequence shown here is derived from an EMBL/GenBank/DDBJ whole genome shotgun (WGS) entry which is preliminary data.</text>
</comment>
<feature type="domain" description="DJ-1/PfpI" evidence="1">
    <location>
        <begin position="43"/>
        <end position="190"/>
    </location>
</feature>
<sequence>MAPREISIGFLLIPLQALDMVGPMDALVNIDYELISMYFSTEKAEELSAPKITFHHIGPTMEPVVTTGNLHVQPTTTIKDCPKLDYLLIGGPAPDYFMNVPEEMKDFMRERSKEVKSIFTTCTGGCVLASTGLLDDLEVTTNHMCIKPFGEQVAPKVKWNNQKHWVISGNGKYWTAAGAIAGMDMMAEWIRREFGQDLLYISTMALEWQPRDVDGKPMTCMNGRMEVVEV</sequence>
<gene>
    <name evidence="2" type="ORF">OHC33_001464</name>
</gene>
<evidence type="ECO:0000259" key="1">
    <source>
        <dbReference type="Pfam" id="PF01965"/>
    </source>
</evidence>
<accession>A0AAN8IBI0</accession>
<dbReference type="PANTHER" id="PTHR43130">
    <property type="entry name" value="ARAC-FAMILY TRANSCRIPTIONAL REGULATOR"/>
    <property type="match status" value="1"/>
</dbReference>
<dbReference type="Pfam" id="PF01965">
    <property type="entry name" value="DJ-1_PfpI"/>
    <property type="match status" value="1"/>
</dbReference>
<dbReference type="Gene3D" id="3.40.50.880">
    <property type="match status" value="1"/>
</dbReference>
<dbReference type="AlphaFoldDB" id="A0AAN8IBI0"/>
<name>A0AAN8IBI0_9EURO</name>